<dbReference type="InterPro" id="IPR002156">
    <property type="entry name" value="RNaseH_domain"/>
</dbReference>
<evidence type="ECO:0000313" key="2">
    <source>
        <dbReference type="Proteomes" id="UP001652660"/>
    </source>
</evidence>
<evidence type="ECO:0000259" key="1">
    <source>
        <dbReference type="PROSITE" id="PS50879"/>
    </source>
</evidence>
<dbReference type="Gene3D" id="3.10.10.10">
    <property type="entry name" value="HIV Type 1 Reverse Transcriptase, subunit A, domain 1"/>
    <property type="match status" value="1"/>
</dbReference>
<dbReference type="RefSeq" id="XP_071901958.1">
    <property type="nucleotide sequence ID" value="XM_072045857.1"/>
</dbReference>
<dbReference type="CDD" id="cd01647">
    <property type="entry name" value="RT_LTR"/>
    <property type="match status" value="1"/>
</dbReference>
<dbReference type="PANTHER" id="PTHR48475">
    <property type="entry name" value="RIBONUCLEASE H"/>
    <property type="match status" value="1"/>
</dbReference>
<name>A0ABM4U3W2_COFAR</name>
<dbReference type="GeneID" id="140005224"/>
<dbReference type="CDD" id="cd09279">
    <property type="entry name" value="RNase_HI_like"/>
    <property type="match status" value="1"/>
</dbReference>
<dbReference type="Pfam" id="PF00078">
    <property type="entry name" value="RVT_1"/>
    <property type="match status" value="1"/>
</dbReference>
<dbReference type="InterPro" id="IPR000477">
    <property type="entry name" value="RT_dom"/>
</dbReference>
<dbReference type="InterPro" id="IPR043128">
    <property type="entry name" value="Rev_trsase/Diguanyl_cyclase"/>
</dbReference>
<reference evidence="3" key="2">
    <citation type="submission" date="2025-08" db="UniProtKB">
        <authorList>
            <consortium name="RefSeq"/>
        </authorList>
    </citation>
    <scope>IDENTIFICATION</scope>
    <source>
        <tissue evidence="3">Leaves</tissue>
    </source>
</reference>
<dbReference type="PROSITE" id="PS50879">
    <property type="entry name" value="RNASE_H_1"/>
    <property type="match status" value="1"/>
</dbReference>
<gene>
    <name evidence="3" type="primary">LOC140005224</name>
</gene>
<sequence length="582" mass="65115">MCVNFTDVNKTCPKDCYPLPRIDQLVDSTSGYEIFCFLDAFKGYHQIALDEEDQEKTSFITYCYVTMPFGLKNAGVTYQRLVNKLFKNQIGRNMEVYVDDMLVKSRAQEQFIADLREIFEVLRSSRMRLNPKKCTFGIRSGKFLGYMIFKEGVRANPDKIKAIMDMAPSRNIKEVQRLTERMAALNRFLSKSAVRGSPFFKALRGGRPFEWSSECQKAFDELKAHLVRLPALTSPKQEEILFIYLAVGEEAISAVLAHPIVVVTDQPLKQILSKPDVSGRMVRWVVELSEYDLGYQPRTAIKVQALADFIADGVSFGSSETEAKEAAEVEQAGEAVEAERAKEAVDAEQAREVVEAEQAKEVAEATPVERVVKAELAREAAQTGKATEAAGRADPTWTLYVDGASSKEGCGAGLLLINPTGEELPYALRFDFRASNNESEYEALIAGMELARKLGARSIKIYSDSQLIVNQVWGSYEVKEGSLRKYVTKTHELKGQFEQFALEQIPRSQNKRADALSKLASTLGGILSREILVEVVRSQAYEQIGAAVIQVESSWMDPIVRYLTHGELPPSRTEAYKILLRS</sequence>
<feature type="domain" description="RNase H type-1" evidence="1">
    <location>
        <begin position="393"/>
        <end position="522"/>
    </location>
</feature>
<keyword evidence="2" id="KW-1185">Reference proteome</keyword>
<dbReference type="InterPro" id="IPR043502">
    <property type="entry name" value="DNA/RNA_pol_sf"/>
</dbReference>
<evidence type="ECO:0000313" key="3">
    <source>
        <dbReference type="RefSeq" id="XP_071901958.1"/>
    </source>
</evidence>
<dbReference type="Gene3D" id="3.30.70.270">
    <property type="match status" value="2"/>
</dbReference>
<reference evidence="2" key="1">
    <citation type="journal article" date="2025" name="Foods">
        <title>Unveiling the Microbial Signatures of Arabica Coffee Cherries: Insights into Ripeness Specific Diversity, Functional Traits, and Implications for Quality and Safety.</title>
        <authorList>
            <consortium name="RefSeq"/>
            <person name="Tenea G.N."/>
            <person name="Cifuentes V."/>
            <person name="Reyes P."/>
            <person name="Cevallos-Vallejos M."/>
        </authorList>
    </citation>
    <scope>NUCLEOTIDE SEQUENCE [LARGE SCALE GENOMIC DNA]</scope>
</reference>
<dbReference type="SUPFAM" id="SSF56672">
    <property type="entry name" value="DNA/RNA polymerases"/>
    <property type="match status" value="1"/>
</dbReference>
<dbReference type="InterPro" id="IPR036397">
    <property type="entry name" value="RNaseH_sf"/>
</dbReference>
<protein>
    <recommendedName>
        <fullName evidence="1">RNase H type-1 domain-containing protein</fullName>
    </recommendedName>
</protein>
<dbReference type="SUPFAM" id="SSF53098">
    <property type="entry name" value="Ribonuclease H-like"/>
    <property type="match status" value="1"/>
</dbReference>
<dbReference type="PANTHER" id="PTHR48475:SF2">
    <property type="entry name" value="RIBONUCLEASE H"/>
    <property type="match status" value="1"/>
</dbReference>
<dbReference type="Proteomes" id="UP001652660">
    <property type="component" value="Chromosome 1c"/>
</dbReference>
<dbReference type="Gene3D" id="3.30.420.10">
    <property type="entry name" value="Ribonuclease H-like superfamily/Ribonuclease H"/>
    <property type="match status" value="1"/>
</dbReference>
<proteinExistence type="predicted"/>
<dbReference type="Pfam" id="PF13456">
    <property type="entry name" value="RVT_3"/>
    <property type="match status" value="1"/>
</dbReference>
<accession>A0ABM4U3W2</accession>
<dbReference type="InterPro" id="IPR012337">
    <property type="entry name" value="RNaseH-like_sf"/>
</dbReference>
<organism evidence="2 3">
    <name type="scientific">Coffea arabica</name>
    <name type="common">Arabian coffee</name>
    <dbReference type="NCBI Taxonomy" id="13443"/>
    <lineage>
        <taxon>Eukaryota</taxon>
        <taxon>Viridiplantae</taxon>
        <taxon>Streptophyta</taxon>
        <taxon>Embryophyta</taxon>
        <taxon>Tracheophyta</taxon>
        <taxon>Spermatophyta</taxon>
        <taxon>Magnoliopsida</taxon>
        <taxon>eudicotyledons</taxon>
        <taxon>Gunneridae</taxon>
        <taxon>Pentapetalae</taxon>
        <taxon>asterids</taxon>
        <taxon>lamiids</taxon>
        <taxon>Gentianales</taxon>
        <taxon>Rubiaceae</taxon>
        <taxon>Ixoroideae</taxon>
        <taxon>Gardenieae complex</taxon>
        <taxon>Bertiereae - Coffeeae clade</taxon>
        <taxon>Coffeeae</taxon>
        <taxon>Coffea</taxon>
    </lineage>
</organism>